<dbReference type="InterPro" id="IPR015919">
    <property type="entry name" value="Cadherin-like_sf"/>
</dbReference>
<dbReference type="WBParaSite" id="SVE_0308200.1">
    <property type="protein sequence ID" value="SVE_0308200.1"/>
    <property type="gene ID" value="SVE_0308200"/>
</dbReference>
<evidence type="ECO:0000256" key="10">
    <source>
        <dbReference type="SAM" id="SignalP"/>
    </source>
</evidence>
<keyword evidence="6 9" id="KW-1133">Transmembrane helix</keyword>
<dbReference type="GO" id="GO:0005912">
    <property type="term" value="C:adherens junction"/>
    <property type="evidence" value="ECO:0007669"/>
    <property type="project" value="TreeGrafter"/>
</dbReference>
<dbReference type="SMART" id="SM00112">
    <property type="entry name" value="CA"/>
    <property type="match status" value="4"/>
</dbReference>
<dbReference type="GO" id="GO:0016477">
    <property type="term" value="P:cell migration"/>
    <property type="evidence" value="ECO:0007669"/>
    <property type="project" value="TreeGrafter"/>
</dbReference>
<dbReference type="GO" id="GO:0000902">
    <property type="term" value="P:cell morphogenesis"/>
    <property type="evidence" value="ECO:0007669"/>
    <property type="project" value="TreeGrafter"/>
</dbReference>
<feature type="domain" description="Cadherin" evidence="11">
    <location>
        <begin position="1103"/>
        <end position="1209"/>
    </location>
</feature>
<evidence type="ECO:0000256" key="5">
    <source>
        <dbReference type="ARBA" id="ARBA00022837"/>
    </source>
</evidence>
<evidence type="ECO:0000313" key="13">
    <source>
        <dbReference type="WBParaSite" id="SVE_0308200.1"/>
    </source>
</evidence>
<dbReference type="GO" id="GO:0034332">
    <property type="term" value="P:adherens junction organization"/>
    <property type="evidence" value="ECO:0007669"/>
    <property type="project" value="TreeGrafter"/>
</dbReference>
<dbReference type="PRINTS" id="PR00205">
    <property type="entry name" value="CADHERIN"/>
</dbReference>
<dbReference type="GO" id="GO:0016339">
    <property type="term" value="P:calcium-dependent cell-cell adhesion via plasma membrane cell adhesion molecules"/>
    <property type="evidence" value="ECO:0007669"/>
    <property type="project" value="TreeGrafter"/>
</dbReference>
<evidence type="ECO:0000256" key="8">
    <source>
        <dbReference type="PROSITE-ProRule" id="PRU00043"/>
    </source>
</evidence>
<dbReference type="SUPFAM" id="SSF49313">
    <property type="entry name" value="Cadherin-like"/>
    <property type="match status" value="6"/>
</dbReference>
<feature type="transmembrane region" description="Helical" evidence="9">
    <location>
        <begin position="1697"/>
        <end position="1721"/>
    </location>
</feature>
<dbReference type="CDD" id="cd11304">
    <property type="entry name" value="Cadherin_repeat"/>
    <property type="match status" value="6"/>
</dbReference>
<keyword evidence="3 10" id="KW-0732">Signal</keyword>
<reference evidence="12" key="1">
    <citation type="submission" date="2014-07" db="EMBL/GenBank/DDBJ databases">
        <authorList>
            <person name="Martin A.A"/>
            <person name="De Silva N."/>
        </authorList>
    </citation>
    <scope>NUCLEOTIDE SEQUENCE</scope>
</reference>
<dbReference type="GO" id="GO:0008013">
    <property type="term" value="F:beta-catenin binding"/>
    <property type="evidence" value="ECO:0007669"/>
    <property type="project" value="TreeGrafter"/>
</dbReference>
<dbReference type="InterPro" id="IPR002126">
    <property type="entry name" value="Cadherin-like_dom"/>
</dbReference>
<keyword evidence="4" id="KW-0677">Repeat</keyword>
<feature type="domain" description="Cadherin" evidence="11">
    <location>
        <begin position="998"/>
        <end position="1102"/>
    </location>
</feature>
<feature type="domain" description="Cadherin" evidence="11">
    <location>
        <begin position="701"/>
        <end position="770"/>
    </location>
</feature>
<sequence length="1771" mass="205308">MIFNLKKIFSTFLLIKLLSICEITCQVRLKEDTISRILYQSKNVSINNDEIEDISAATNIKNDIITFEPDIFNNPINISKDIMKEKMIIMSRVNSFQQNKISFKCLSTEMFTCVGEDNKNNDGFIFKIITNKDGKEYGNRTYLNVEIFIHDINGISKEYNKGKNIITFIRNNTSLVDDEKSKVINSKEKETTNDGITFDQPTYNVMLFSGPTKPTIILRGKVHLLKDKKSIPKIWIDHQNDSKNIFEVNNFKLEKDGVCTFDVTLKGNMTIEDSNENNKVISGTIKAKQSDIIGLAEINAEIIPKQTTYKETTKSSLHEISILENNGNDHEINGNLEEITSQEHIEDLIVPFRNFNEDSVEVSRIDVGSRYENIDHNKDNGEVIQYAYNNISSIKSQDNTLNSKPFVLNNKLRSNVYSERNNYKEKYVNEDKMYILENINTKMNGFIIQNNSSIPLTLPIKGEWKKNNISMDKINLLENSKNGTIISRLTMLDNINDDDISIIMFNETKDYLFKIEDNNLILICQNKQQKCIDYEEENEIELLLLTNYNNPILLNILVSNEDETDPKLVLFNKDIKISNDKMLNQFLFSVKDDDGIESNEILLEGDVSKYFTIQKAQDDGLYQIVYISTPPPGKSELSIIVKGKNPSKRSIIKNVAVKVIDNIHKAHFRKDIYNIKMPGNKIIKDEKLVHLELEGVSIDSVDFCILDGNPGWITIEKYGGEIKVNSVIDNLYNGKYDILIGAIDKESNKVVAKTTLTIEIVDWLDYKPVFTKKFYSISIERHQINDTIDVTLLPHNSNTKMYVKEDTIMGWNNEYKAINVSKNYISIYGNKVKIPLINIPSVKSLFFEVHLHDVPNEKTLVGIHISKNESEYQKELEEHSKLVFSKTYTSEILTFNVEIPENTPIGKVIENIYPFNPITGKNADECFIRDGFDKYFYVDVSNGDILLIDHIDFDTIKNSEFDVVISCSQNKSEPIEAIMNVKIRNVSDNPPIINILHKNYPYVYELDKNIPENYAIFNFSINDIDGETDHFIEILGDDVQKFVIDKNFDKTYSLKTASNAIFDYDDSKALKLVLSATDKGKNTGKVLITIKFTNNDSQLPYIEKKHFEFKAVENWPENVFVGTVYINGKSSNINDTEIVFSIEDQPNDYFKIEKNTGKIITGKSLKNISLDAPYEMRIVVSSILHKNFKDSAIVSINIINPDTIIMPNEKHLKIVQPKDGEIIKVSEEIDVGKKIYSVELDYSGDTLDLSKTNIEYKIINLNNNSDTTFVINDNGVIFINSQLNYEKISKYSLMIIVRNNEGIDEMESVVIFIELENENNKSPYFIEDYTNRYFIFNKSSIVLAQVKAIDNDFPPYNKIYYHIIKHCGKNYNKLQIDKTTGEIRRGKYKNIKQFKKFPTYFEVCIYASPYNFTLKKSKIIFDKNRKDQVKIKIKYIVDKEEKENERMVTNNYLHNNTIEYITSNLNEIPIYYGEDKLNYKYHKHQLFKMETFSLTPASYEPNAKILHINKNKRIFRINELSGDIIFDPKITTYPEGIYNITFTLSNNVNLNNTIVYNKEYHFVDQKNKMKFIFDTPPSKMGFRLKDFHTSIQNIFDELSRNNKYSTKIYLENEIRIEKNYKSSVCFHITDEDIVKNPYEYKNFFETLISKYPYLGVVYEEYSVRNIIKCTENWEPYLKKGFIEKVKAEVDKNSWKEYLLLTTILSIISILFALFLYYCIALKYRFHLLIKKEHLRLVTNKRIMAISKGNEKQFVKSSPQFAIGMSSDLLEY</sequence>
<evidence type="ECO:0000256" key="3">
    <source>
        <dbReference type="ARBA" id="ARBA00022729"/>
    </source>
</evidence>
<evidence type="ECO:0000256" key="1">
    <source>
        <dbReference type="ARBA" id="ARBA00004167"/>
    </source>
</evidence>
<dbReference type="PROSITE" id="PS50268">
    <property type="entry name" value="CADHERIN_2"/>
    <property type="match status" value="5"/>
</dbReference>
<evidence type="ECO:0000256" key="2">
    <source>
        <dbReference type="ARBA" id="ARBA00022692"/>
    </source>
</evidence>
<evidence type="ECO:0000256" key="4">
    <source>
        <dbReference type="ARBA" id="ARBA00022737"/>
    </source>
</evidence>
<dbReference type="PANTHER" id="PTHR24027:SF422">
    <property type="entry name" value="CADHERIN DOMAIN-CONTAINING PROTEIN"/>
    <property type="match status" value="1"/>
</dbReference>
<dbReference type="InterPro" id="IPR039808">
    <property type="entry name" value="Cadherin"/>
</dbReference>
<keyword evidence="12" id="KW-1185">Reference proteome</keyword>
<evidence type="ECO:0000313" key="12">
    <source>
        <dbReference type="Proteomes" id="UP000035680"/>
    </source>
</evidence>
<keyword evidence="7 9" id="KW-0472">Membrane</keyword>
<reference evidence="13" key="2">
    <citation type="submission" date="2015-08" db="UniProtKB">
        <authorList>
            <consortium name="WormBaseParasite"/>
        </authorList>
    </citation>
    <scope>IDENTIFICATION</scope>
</reference>
<dbReference type="GO" id="GO:0007156">
    <property type="term" value="P:homophilic cell adhesion via plasma membrane adhesion molecules"/>
    <property type="evidence" value="ECO:0007669"/>
    <property type="project" value="InterPro"/>
</dbReference>
<evidence type="ECO:0000259" key="11">
    <source>
        <dbReference type="PROSITE" id="PS50268"/>
    </source>
</evidence>
<organism evidence="12 13">
    <name type="scientific">Strongyloides venezuelensis</name>
    <name type="common">Threadworm</name>
    <dbReference type="NCBI Taxonomy" id="75913"/>
    <lineage>
        <taxon>Eukaryota</taxon>
        <taxon>Metazoa</taxon>
        <taxon>Ecdysozoa</taxon>
        <taxon>Nematoda</taxon>
        <taxon>Chromadorea</taxon>
        <taxon>Rhabditida</taxon>
        <taxon>Tylenchina</taxon>
        <taxon>Panagrolaimomorpha</taxon>
        <taxon>Strongyloidoidea</taxon>
        <taxon>Strongyloididae</taxon>
        <taxon>Strongyloides</taxon>
    </lineage>
</organism>
<keyword evidence="5 8" id="KW-0106">Calcium</keyword>
<feature type="signal peptide" evidence="10">
    <location>
        <begin position="1"/>
        <end position="25"/>
    </location>
</feature>
<dbReference type="GO" id="GO:0045296">
    <property type="term" value="F:cadherin binding"/>
    <property type="evidence" value="ECO:0007669"/>
    <property type="project" value="TreeGrafter"/>
</dbReference>
<name>A0A0K0F2Q2_STRVS</name>
<dbReference type="Proteomes" id="UP000035680">
    <property type="component" value="Unassembled WGS sequence"/>
</dbReference>
<dbReference type="GO" id="GO:0007043">
    <property type="term" value="P:cell-cell junction assembly"/>
    <property type="evidence" value="ECO:0007669"/>
    <property type="project" value="TreeGrafter"/>
</dbReference>
<dbReference type="PANTHER" id="PTHR24027">
    <property type="entry name" value="CADHERIN-23"/>
    <property type="match status" value="1"/>
</dbReference>
<evidence type="ECO:0000256" key="6">
    <source>
        <dbReference type="ARBA" id="ARBA00022989"/>
    </source>
</evidence>
<dbReference type="STRING" id="75913.A0A0K0F2Q2"/>
<feature type="chain" id="PRO_5005329054" evidence="10">
    <location>
        <begin position="26"/>
        <end position="1771"/>
    </location>
</feature>
<evidence type="ECO:0000256" key="7">
    <source>
        <dbReference type="ARBA" id="ARBA00023136"/>
    </source>
</evidence>
<dbReference type="GO" id="GO:0016342">
    <property type="term" value="C:catenin complex"/>
    <property type="evidence" value="ECO:0007669"/>
    <property type="project" value="TreeGrafter"/>
</dbReference>
<accession>A0A0K0F2Q2</accession>
<dbReference type="GO" id="GO:0005509">
    <property type="term" value="F:calcium ion binding"/>
    <property type="evidence" value="ECO:0007669"/>
    <property type="project" value="UniProtKB-UniRule"/>
</dbReference>
<evidence type="ECO:0000256" key="9">
    <source>
        <dbReference type="SAM" id="Phobius"/>
    </source>
</evidence>
<proteinExistence type="predicted"/>
<feature type="domain" description="Cadherin" evidence="11">
    <location>
        <begin position="1217"/>
        <end position="1325"/>
    </location>
</feature>
<dbReference type="GO" id="GO:0044331">
    <property type="term" value="P:cell-cell adhesion mediated by cadherin"/>
    <property type="evidence" value="ECO:0007669"/>
    <property type="project" value="TreeGrafter"/>
</dbReference>
<keyword evidence="2 9" id="KW-0812">Transmembrane</keyword>
<protein>
    <submittedName>
        <fullName evidence="13">EGF-like domain-containing protein</fullName>
    </submittedName>
</protein>
<feature type="domain" description="Cadherin" evidence="11">
    <location>
        <begin position="891"/>
        <end position="993"/>
    </location>
</feature>
<dbReference type="Gene3D" id="2.60.40.60">
    <property type="entry name" value="Cadherins"/>
    <property type="match status" value="5"/>
</dbReference>
<comment type="subcellular location">
    <subcellularLocation>
        <location evidence="1">Membrane</location>
        <topology evidence="1">Single-pass membrane protein</topology>
    </subcellularLocation>
</comment>